<feature type="compositionally biased region" description="Low complexity" evidence="1">
    <location>
        <begin position="93"/>
        <end position="107"/>
    </location>
</feature>
<gene>
    <name evidence="2" type="ORF">BT96DRAFT_988387</name>
</gene>
<name>A0A6A4I528_9AGAR</name>
<keyword evidence="3" id="KW-1185">Reference proteome</keyword>
<feature type="region of interest" description="Disordered" evidence="1">
    <location>
        <begin position="72"/>
        <end position="176"/>
    </location>
</feature>
<accession>A0A6A4I528</accession>
<feature type="compositionally biased region" description="Polar residues" evidence="1">
    <location>
        <begin position="72"/>
        <end position="92"/>
    </location>
</feature>
<reference evidence="2" key="1">
    <citation type="journal article" date="2019" name="Environ. Microbiol.">
        <title>Fungal ecological strategies reflected in gene transcription - a case study of two litter decomposers.</title>
        <authorList>
            <person name="Barbi F."/>
            <person name="Kohler A."/>
            <person name="Barry K."/>
            <person name="Baskaran P."/>
            <person name="Daum C."/>
            <person name="Fauchery L."/>
            <person name="Ihrmark K."/>
            <person name="Kuo A."/>
            <person name="LaButti K."/>
            <person name="Lipzen A."/>
            <person name="Morin E."/>
            <person name="Grigoriev I.V."/>
            <person name="Henrissat B."/>
            <person name="Lindahl B."/>
            <person name="Martin F."/>
        </authorList>
    </citation>
    <scope>NUCLEOTIDE SEQUENCE</scope>
    <source>
        <strain evidence="2">JB14</strain>
    </source>
</reference>
<sequence length="176" mass="18555">MPNCQYCSKNYPDAIALSRHEPWYPTKRKHEDNDMDTLFSNKHTWTSSAIPTGRCKSAPERRLLSHYNNSIPALPTQSLPRPQCSFNGTAVNSGSQLQGGSVGSSSLTDALPNSPEPSINAGDIFQSPSQDLSPAPAPSLASSPPGNPSLAPAPSPAPSSPLLNPSPEPADAQILS</sequence>
<proteinExistence type="predicted"/>
<feature type="compositionally biased region" description="Pro residues" evidence="1">
    <location>
        <begin position="145"/>
        <end position="168"/>
    </location>
</feature>
<feature type="compositionally biased region" description="Low complexity" evidence="1">
    <location>
        <begin position="127"/>
        <end position="144"/>
    </location>
</feature>
<organism evidence="2 3">
    <name type="scientific">Gymnopus androsaceus JB14</name>
    <dbReference type="NCBI Taxonomy" id="1447944"/>
    <lineage>
        <taxon>Eukaryota</taxon>
        <taxon>Fungi</taxon>
        <taxon>Dikarya</taxon>
        <taxon>Basidiomycota</taxon>
        <taxon>Agaricomycotina</taxon>
        <taxon>Agaricomycetes</taxon>
        <taxon>Agaricomycetidae</taxon>
        <taxon>Agaricales</taxon>
        <taxon>Marasmiineae</taxon>
        <taxon>Omphalotaceae</taxon>
        <taxon>Gymnopus</taxon>
    </lineage>
</organism>
<dbReference type="EMBL" id="ML769408">
    <property type="protein sequence ID" value="KAE9405611.1"/>
    <property type="molecule type" value="Genomic_DNA"/>
</dbReference>
<protein>
    <submittedName>
        <fullName evidence="2">Uncharacterized protein</fullName>
    </submittedName>
</protein>
<dbReference type="Proteomes" id="UP000799118">
    <property type="component" value="Unassembled WGS sequence"/>
</dbReference>
<evidence type="ECO:0000313" key="2">
    <source>
        <dbReference type="EMBL" id="KAE9405611.1"/>
    </source>
</evidence>
<evidence type="ECO:0000313" key="3">
    <source>
        <dbReference type="Proteomes" id="UP000799118"/>
    </source>
</evidence>
<dbReference type="AlphaFoldDB" id="A0A6A4I528"/>
<evidence type="ECO:0000256" key="1">
    <source>
        <dbReference type="SAM" id="MobiDB-lite"/>
    </source>
</evidence>